<dbReference type="RefSeq" id="WP_132875041.1">
    <property type="nucleotide sequence ID" value="NZ_SLXQ01000001.1"/>
</dbReference>
<dbReference type="InterPro" id="IPR013328">
    <property type="entry name" value="6PGD_dom2"/>
</dbReference>
<organism evidence="5 6">
    <name type="scientific">Tamaricihabitans halophyticus</name>
    <dbReference type="NCBI Taxonomy" id="1262583"/>
    <lineage>
        <taxon>Bacteria</taxon>
        <taxon>Bacillati</taxon>
        <taxon>Actinomycetota</taxon>
        <taxon>Actinomycetes</taxon>
        <taxon>Pseudonocardiales</taxon>
        <taxon>Pseudonocardiaceae</taxon>
        <taxon>Tamaricihabitans</taxon>
    </lineage>
</organism>
<accession>A0A4R2R1Q9</accession>
<feature type="domain" description="NADPH-dependent reductive aminase-like C-terminal" evidence="4">
    <location>
        <begin position="166"/>
        <end position="291"/>
    </location>
</feature>
<dbReference type="Proteomes" id="UP000294911">
    <property type="component" value="Unassembled WGS sequence"/>
</dbReference>
<protein>
    <submittedName>
        <fullName evidence="5">3-hydroxyisobutyrate dehydrogenase-like beta-hydroxyacid dehydrogenase</fullName>
    </submittedName>
</protein>
<dbReference type="SUPFAM" id="SSF51735">
    <property type="entry name" value="NAD(P)-binding Rossmann-fold domains"/>
    <property type="match status" value="1"/>
</dbReference>
<dbReference type="Pfam" id="PF03446">
    <property type="entry name" value="NAD_binding_2"/>
    <property type="match status" value="1"/>
</dbReference>
<evidence type="ECO:0000259" key="3">
    <source>
        <dbReference type="Pfam" id="PF03446"/>
    </source>
</evidence>
<dbReference type="EMBL" id="SLXQ01000001">
    <property type="protein sequence ID" value="TCP56443.1"/>
    <property type="molecule type" value="Genomic_DNA"/>
</dbReference>
<evidence type="ECO:0000259" key="4">
    <source>
        <dbReference type="Pfam" id="PF21761"/>
    </source>
</evidence>
<dbReference type="InterPro" id="IPR015815">
    <property type="entry name" value="HIBADH-related"/>
</dbReference>
<dbReference type="AlphaFoldDB" id="A0A4R2R1Q9"/>
<dbReference type="GO" id="GO:0050661">
    <property type="term" value="F:NADP binding"/>
    <property type="evidence" value="ECO:0007669"/>
    <property type="project" value="InterPro"/>
</dbReference>
<reference evidence="5 6" key="1">
    <citation type="submission" date="2019-03" db="EMBL/GenBank/DDBJ databases">
        <title>Genomic Encyclopedia of Type Strains, Phase IV (KMG-IV): sequencing the most valuable type-strain genomes for metagenomic binning, comparative biology and taxonomic classification.</title>
        <authorList>
            <person name="Goeker M."/>
        </authorList>
    </citation>
    <scope>NUCLEOTIDE SEQUENCE [LARGE SCALE GENOMIC DNA]</scope>
    <source>
        <strain evidence="5 6">DSM 45765</strain>
    </source>
</reference>
<dbReference type="InterPro" id="IPR048666">
    <property type="entry name" value="RedAm-like_C"/>
</dbReference>
<keyword evidence="6" id="KW-1185">Reference proteome</keyword>
<sequence length="298" mass="30735">MSDSTGAKRVTLLGLGAMGTALAEALLAKGYGVTVWNRTPGKAASLVAKGASQADSAGAAVAASELVLVCLLDYQSVHDVLCDAQPELAGRAVVNVTNGTPGQARELAAWASERGATYLDGGIMAIPPMIATAEAFFFYSGAQAVFDAHRDALDVLGESHYLGEEVGLAALYDLALLGGMYGMFMGIAHAYALVGAAGESAGSLAPFLARWLVGTDAMVVGTADRIDRQDYTTDVVASLAMQSAGYVNHFVAAEEQGISAELLAPLDPLMKRLVAAGQGHADMAAVVELLNTRKEGNR</sequence>
<proteinExistence type="inferred from homology"/>
<dbReference type="GO" id="GO:0016491">
    <property type="term" value="F:oxidoreductase activity"/>
    <property type="evidence" value="ECO:0007669"/>
    <property type="project" value="UniProtKB-KW"/>
</dbReference>
<dbReference type="PANTHER" id="PTHR43580:SF2">
    <property type="entry name" value="CYTOKINE-LIKE NUCLEAR FACTOR N-PAC"/>
    <property type="match status" value="1"/>
</dbReference>
<feature type="domain" description="6-phosphogluconate dehydrogenase NADP-binding" evidence="3">
    <location>
        <begin position="10"/>
        <end position="159"/>
    </location>
</feature>
<comment type="caution">
    <text evidence="5">The sequence shown here is derived from an EMBL/GenBank/DDBJ whole genome shotgun (WGS) entry which is preliminary data.</text>
</comment>
<name>A0A4R2R1Q9_9PSEU</name>
<dbReference type="InterPro" id="IPR036291">
    <property type="entry name" value="NAD(P)-bd_dom_sf"/>
</dbReference>
<dbReference type="Gene3D" id="3.40.50.720">
    <property type="entry name" value="NAD(P)-binding Rossmann-like Domain"/>
    <property type="match status" value="1"/>
</dbReference>
<dbReference type="PIRSF" id="PIRSF000103">
    <property type="entry name" value="HIBADH"/>
    <property type="match status" value="1"/>
</dbReference>
<evidence type="ECO:0000313" key="6">
    <source>
        <dbReference type="Proteomes" id="UP000294911"/>
    </source>
</evidence>
<evidence type="ECO:0000313" key="5">
    <source>
        <dbReference type="EMBL" id="TCP56443.1"/>
    </source>
</evidence>
<dbReference type="OrthoDB" id="9135493at2"/>
<evidence type="ECO:0000256" key="1">
    <source>
        <dbReference type="ARBA" id="ARBA00009080"/>
    </source>
</evidence>
<dbReference type="InterPro" id="IPR006115">
    <property type="entry name" value="6PGDH_NADP-bd"/>
</dbReference>
<evidence type="ECO:0000256" key="2">
    <source>
        <dbReference type="ARBA" id="ARBA00023002"/>
    </source>
</evidence>
<gene>
    <name evidence="5" type="ORF">EV191_101386</name>
</gene>
<comment type="similarity">
    <text evidence="1">Belongs to the HIBADH-related family.</text>
</comment>
<dbReference type="Pfam" id="PF21761">
    <property type="entry name" value="RedAm-like_C"/>
    <property type="match status" value="1"/>
</dbReference>
<dbReference type="Gene3D" id="1.10.1040.10">
    <property type="entry name" value="N-(1-d-carboxylethyl)-l-norvaline Dehydrogenase, domain 2"/>
    <property type="match status" value="1"/>
</dbReference>
<dbReference type="PANTHER" id="PTHR43580">
    <property type="entry name" value="OXIDOREDUCTASE GLYR1-RELATED"/>
    <property type="match status" value="1"/>
</dbReference>
<keyword evidence="2" id="KW-0560">Oxidoreductase</keyword>
<dbReference type="InterPro" id="IPR051265">
    <property type="entry name" value="HIBADH-related_NP60_sf"/>
</dbReference>